<evidence type="ECO:0000256" key="7">
    <source>
        <dbReference type="ARBA" id="ARBA00022833"/>
    </source>
</evidence>
<comment type="function">
    <text evidence="8">Zinc phosphodiesterase, which displays some tRNA 3'-processing endonuclease activity. Probably involved in tRNA maturation, by removing a 3'-trailer from precursor tRNA.</text>
</comment>
<feature type="binding site" evidence="8">
    <location>
        <position position="67"/>
    </location>
    <ligand>
        <name>Zn(2+)</name>
        <dbReference type="ChEBI" id="CHEBI:29105"/>
        <label>2</label>
        <note>catalytic</note>
    </ligand>
</feature>
<accession>A0A1T5HA98</accession>
<evidence type="ECO:0000313" key="9">
    <source>
        <dbReference type="EMBL" id="SKC17471.1"/>
    </source>
</evidence>
<evidence type="ECO:0000256" key="1">
    <source>
        <dbReference type="ARBA" id="ARBA00011738"/>
    </source>
</evidence>
<feature type="binding site" evidence="8">
    <location>
        <position position="62"/>
    </location>
    <ligand>
        <name>Zn(2+)</name>
        <dbReference type="ChEBI" id="CHEBI:29105"/>
        <label>1</label>
        <note>catalytic</note>
    </ligand>
</feature>
<evidence type="ECO:0000256" key="4">
    <source>
        <dbReference type="ARBA" id="ARBA00022723"/>
    </source>
</evidence>
<dbReference type="PANTHER" id="PTHR46018:SF2">
    <property type="entry name" value="ZINC PHOSPHODIESTERASE ELAC PROTEIN 1"/>
    <property type="match status" value="1"/>
</dbReference>
<keyword evidence="6 8" id="KW-0378">Hydrolase</keyword>
<dbReference type="AlphaFoldDB" id="A0A1T5HA98"/>
<feature type="binding site" evidence="8">
    <location>
        <position position="142"/>
    </location>
    <ligand>
        <name>Zn(2+)</name>
        <dbReference type="ChEBI" id="CHEBI:29105"/>
        <label>1</label>
        <note>catalytic</note>
    </ligand>
</feature>
<comment type="similarity">
    <text evidence="8">Belongs to the RNase Z family.</text>
</comment>
<evidence type="ECO:0000256" key="5">
    <source>
        <dbReference type="ARBA" id="ARBA00022759"/>
    </source>
</evidence>
<comment type="catalytic activity">
    <reaction evidence="8">
        <text>Endonucleolytic cleavage of RNA, removing extra 3' nucleotides from tRNA precursor, generating 3' termini of tRNAs. A 3'-hydroxy group is left at the tRNA terminus and a 5'-phosphoryl group is left at the trailer molecule.</text>
        <dbReference type="EC" id="3.1.26.11"/>
    </reaction>
</comment>
<evidence type="ECO:0000256" key="3">
    <source>
        <dbReference type="ARBA" id="ARBA00022722"/>
    </source>
</evidence>
<feature type="binding site" evidence="8">
    <location>
        <position position="212"/>
    </location>
    <ligand>
        <name>Zn(2+)</name>
        <dbReference type="ChEBI" id="CHEBI:29105"/>
        <label>1</label>
        <note>catalytic</note>
    </ligand>
</feature>
<evidence type="ECO:0000313" key="10">
    <source>
        <dbReference type="Proteomes" id="UP000191055"/>
    </source>
</evidence>
<dbReference type="InterPro" id="IPR013471">
    <property type="entry name" value="RNase_Z/BN"/>
</dbReference>
<feature type="binding site" evidence="8">
    <location>
        <position position="64"/>
    </location>
    <ligand>
        <name>Zn(2+)</name>
        <dbReference type="ChEBI" id="CHEBI:29105"/>
        <label>1</label>
        <note>catalytic</note>
    </ligand>
</feature>
<reference evidence="9 10" key="1">
    <citation type="submission" date="2017-02" db="EMBL/GenBank/DDBJ databases">
        <authorList>
            <person name="Peterson S.W."/>
        </authorList>
    </citation>
    <scope>NUCLEOTIDE SEQUENCE [LARGE SCALE GENOMIC DNA]</scope>
    <source>
        <strain evidence="9 10">DSM 24412</strain>
    </source>
</reference>
<dbReference type="NCBIfam" id="TIGR02651">
    <property type="entry name" value="RNase_Z"/>
    <property type="match status" value="1"/>
</dbReference>
<comment type="subunit">
    <text evidence="1 8">Homodimer.</text>
</comment>
<dbReference type="EMBL" id="FUYV01000012">
    <property type="protein sequence ID" value="SKC17471.1"/>
    <property type="molecule type" value="Genomic_DNA"/>
</dbReference>
<dbReference type="HAMAP" id="MF_01818">
    <property type="entry name" value="RNase_Z_BN"/>
    <property type="match status" value="1"/>
</dbReference>
<keyword evidence="3 8" id="KW-0540">Nuclease</keyword>
<dbReference type="CDD" id="cd07717">
    <property type="entry name" value="RNaseZ_ZiPD-like_MBL-fold"/>
    <property type="match status" value="1"/>
</dbReference>
<keyword evidence="4 8" id="KW-0479">Metal-binding</keyword>
<dbReference type="EC" id="3.1.26.11" evidence="8"/>
<dbReference type="GO" id="GO:0042781">
    <property type="term" value="F:3'-tRNA processing endoribonuclease activity"/>
    <property type="evidence" value="ECO:0007669"/>
    <property type="project" value="UniProtKB-UniRule"/>
</dbReference>
<dbReference type="Pfam" id="PF23023">
    <property type="entry name" value="Anti-Pycsar_Apyc1"/>
    <property type="match status" value="1"/>
</dbReference>
<dbReference type="InterPro" id="IPR036866">
    <property type="entry name" value="RibonucZ/Hydroxyglut_hydro"/>
</dbReference>
<evidence type="ECO:0000256" key="6">
    <source>
        <dbReference type="ARBA" id="ARBA00022801"/>
    </source>
</evidence>
<evidence type="ECO:0000256" key="2">
    <source>
        <dbReference type="ARBA" id="ARBA00022694"/>
    </source>
</evidence>
<proteinExistence type="inferred from homology"/>
<keyword evidence="7 8" id="KW-0862">Zinc</keyword>
<sequence>MQFSVTILGSNSALPTSERFPTAQVLNASERFFLIDCGEGTQLQLRRNKIRFNRINHIFISHLHGDHCFGLIGLISTFSLLGRKPDLHIYGHEDLQRVMQPQIDYFCREISFKVVFHSIEPSKSDVIYEDEKISVETIPMKHRIPTCGFLFREKPRKKHVIRDMLDFYQVPLKSIPLIKNGEDFITSEGEVVPNEKLTKPAAPPRSYAFCSDTAYNEKIIDQIRGVDLMYHEATFLDEKESLAKSTFHSTARQAGLLALKAEVKKLIIGHFSTRYFDLDPFQQQAQSVFPNTQLAKEGRIFEIPYIPNL</sequence>
<gene>
    <name evidence="8" type="primary">rnz</name>
    <name evidence="9" type="ORF">SAMN03080601_02168</name>
</gene>
<protein>
    <recommendedName>
        <fullName evidence="8">Ribonuclease Z</fullName>
        <shortName evidence="8">RNase Z</shortName>
        <ecNumber evidence="8">3.1.26.11</ecNumber>
    </recommendedName>
    <alternativeName>
        <fullName evidence="8">tRNA 3 endonuclease</fullName>
    </alternativeName>
    <alternativeName>
        <fullName evidence="8">tRNase Z</fullName>
    </alternativeName>
</protein>
<evidence type="ECO:0000256" key="8">
    <source>
        <dbReference type="HAMAP-Rule" id="MF_01818"/>
    </source>
</evidence>
<organism evidence="9 10">
    <name type="scientific">Alkalitalea saponilacus</name>
    <dbReference type="NCBI Taxonomy" id="889453"/>
    <lineage>
        <taxon>Bacteria</taxon>
        <taxon>Pseudomonadati</taxon>
        <taxon>Bacteroidota</taxon>
        <taxon>Bacteroidia</taxon>
        <taxon>Marinilabiliales</taxon>
        <taxon>Marinilabiliaceae</taxon>
        <taxon>Alkalitalea</taxon>
    </lineage>
</organism>
<comment type="cofactor">
    <cofactor evidence="8">
        <name>Zn(2+)</name>
        <dbReference type="ChEBI" id="CHEBI:29105"/>
    </cofactor>
    <text evidence="8">Binds 2 Zn(2+) ions.</text>
</comment>
<dbReference type="OrthoDB" id="9800940at2"/>
<dbReference type="RefSeq" id="WP_079557892.1">
    <property type="nucleotide sequence ID" value="NZ_CP021904.1"/>
</dbReference>
<dbReference type="Proteomes" id="UP000191055">
    <property type="component" value="Unassembled WGS sequence"/>
</dbReference>
<dbReference type="Gene3D" id="3.60.15.10">
    <property type="entry name" value="Ribonuclease Z/Hydroxyacylglutathione hydrolase-like"/>
    <property type="match status" value="1"/>
</dbReference>
<keyword evidence="5 8" id="KW-0255">Endonuclease</keyword>
<dbReference type="NCBIfam" id="NF000801">
    <property type="entry name" value="PRK00055.1-3"/>
    <property type="match status" value="1"/>
</dbReference>
<feature type="active site" description="Proton acceptor" evidence="8">
    <location>
        <position position="66"/>
    </location>
</feature>
<dbReference type="SUPFAM" id="SSF56281">
    <property type="entry name" value="Metallo-hydrolase/oxidoreductase"/>
    <property type="match status" value="1"/>
</dbReference>
<dbReference type="STRING" id="889453.SAMN03080601_02168"/>
<feature type="binding site" evidence="8">
    <location>
        <position position="66"/>
    </location>
    <ligand>
        <name>Zn(2+)</name>
        <dbReference type="ChEBI" id="CHEBI:29105"/>
        <label>2</label>
        <note>catalytic</note>
    </ligand>
</feature>
<dbReference type="KEGG" id="asx:CDL62_17450"/>
<feature type="binding site" evidence="8">
    <location>
        <position position="270"/>
    </location>
    <ligand>
        <name>Zn(2+)</name>
        <dbReference type="ChEBI" id="CHEBI:29105"/>
        <label>2</label>
        <note>catalytic</note>
    </ligand>
</feature>
<feature type="binding site" evidence="8">
    <location>
        <position position="212"/>
    </location>
    <ligand>
        <name>Zn(2+)</name>
        <dbReference type="ChEBI" id="CHEBI:29105"/>
        <label>2</label>
        <note>catalytic</note>
    </ligand>
</feature>
<keyword evidence="10" id="KW-1185">Reference proteome</keyword>
<dbReference type="PANTHER" id="PTHR46018">
    <property type="entry name" value="ZINC PHOSPHODIESTERASE ELAC PROTEIN 1"/>
    <property type="match status" value="1"/>
</dbReference>
<name>A0A1T5HA98_9BACT</name>
<keyword evidence="2 8" id="KW-0819">tRNA processing</keyword>
<dbReference type="GO" id="GO:0008270">
    <property type="term" value="F:zinc ion binding"/>
    <property type="evidence" value="ECO:0007669"/>
    <property type="project" value="UniProtKB-UniRule"/>
</dbReference>